<dbReference type="GO" id="GO:0005743">
    <property type="term" value="C:mitochondrial inner membrane"/>
    <property type="evidence" value="ECO:0007669"/>
    <property type="project" value="TreeGrafter"/>
</dbReference>
<evidence type="ECO:0000313" key="8">
    <source>
        <dbReference type="EMBL" id="ORY10711.1"/>
    </source>
</evidence>
<gene>
    <name evidence="8" type="ORF">BCR34DRAFT_485216</name>
</gene>
<keyword evidence="5 6" id="KW-0482">Metalloprotease</keyword>
<dbReference type="GO" id="GO:0004222">
    <property type="term" value="F:metalloendopeptidase activity"/>
    <property type="evidence" value="ECO:0007669"/>
    <property type="project" value="InterPro"/>
</dbReference>
<dbReference type="InterPro" id="IPR001915">
    <property type="entry name" value="Peptidase_M48"/>
</dbReference>
<dbReference type="Proteomes" id="UP000193144">
    <property type="component" value="Unassembled WGS sequence"/>
</dbReference>
<feature type="domain" description="Peptidase M48" evidence="7">
    <location>
        <begin position="123"/>
        <end position="299"/>
    </location>
</feature>
<comment type="caution">
    <text evidence="8">The sequence shown here is derived from an EMBL/GenBank/DDBJ whole genome shotgun (WGS) entry which is preliminary data.</text>
</comment>
<sequence length="330" mass="37544">MFRCGSLLRSLPRSRPLSRPLSRQAQCRFYRAGPRPRYQRFQSASNIFTRWAARPTFYREVAVMSGTAGGFYLYNLEEVPVSGRRRFNIIGPDLEVSLAQGTMEEIKLEFQGKFLPEWDPRVRQVHRVMDRLLPFAQKAGLENVNWEIHVIDNPQANAFVIPGGKVFVFTGILPLCKNEDGIAAVLSHEIAHVVAHHTAEKMSQAPLVMAGALLLWTFDLSFYTSKTLMDLFMSLPGSRRQESEADYIGLLMMAEGCYSPEAAMEFWARMEHAEQGAQPPQLLSTHPAHHNRQEKIREWLPKAHEKQELSDCQGMASYCKCSSRTFIQPA</sequence>
<keyword evidence="9" id="KW-1185">Reference proteome</keyword>
<protein>
    <submittedName>
        <fullName evidence="8">Mitochondrial metalloendopeptidase OMA1</fullName>
    </submittedName>
</protein>
<dbReference type="GO" id="GO:0046872">
    <property type="term" value="F:metal ion binding"/>
    <property type="evidence" value="ECO:0007669"/>
    <property type="project" value="UniProtKB-KW"/>
</dbReference>
<accession>A0A1Y1ZKD9</accession>
<evidence type="ECO:0000256" key="3">
    <source>
        <dbReference type="ARBA" id="ARBA00022801"/>
    </source>
</evidence>
<dbReference type="Gene3D" id="3.30.2010.10">
    <property type="entry name" value="Metalloproteases ('zincins'), catalytic domain"/>
    <property type="match status" value="1"/>
</dbReference>
<dbReference type="PANTHER" id="PTHR22726">
    <property type="entry name" value="METALLOENDOPEPTIDASE OMA1"/>
    <property type="match status" value="1"/>
</dbReference>
<keyword evidence="4 6" id="KW-0862">Zinc</keyword>
<comment type="cofactor">
    <cofactor evidence="6">
        <name>Zn(2+)</name>
        <dbReference type="ChEBI" id="CHEBI:29105"/>
    </cofactor>
    <text evidence="6">Binds 1 zinc ion per subunit.</text>
</comment>
<dbReference type="EMBL" id="MCFA01000069">
    <property type="protein sequence ID" value="ORY10711.1"/>
    <property type="molecule type" value="Genomic_DNA"/>
</dbReference>
<evidence type="ECO:0000256" key="5">
    <source>
        <dbReference type="ARBA" id="ARBA00023049"/>
    </source>
</evidence>
<reference evidence="8 9" key="1">
    <citation type="submission" date="2016-07" db="EMBL/GenBank/DDBJ databases">
        <title>Pervasive Adenine N6-methylation of Active Genes in Fungi.</title>
        <authorList>
            <consortium name="DOE Joint Genome Institute"/>
            <person name="Mondo S.J."/>
            <person name="Dannebaum R.O."/>
            <person name="Kuo R.C."/>
            <person name="Labutti K."/>
            <person name="Haridas S."/>
            <person name="Kuo A."/>
            <person name="Salamov A."/>
            <person name="Ahrendt S.R."/>
            <person name="Lipzen A."/>
            <person name="Sullivan W."/>
            <person name="Andreopoulos W.B."/>
            <person name="Clum A."/>
            <person name="Lindquist E."/>
            <person name="Daum C."/>
            <person name="Ramamoorthy G.K."/>
            <person name="Gryganskyi A."/>
            <person name="Culley D."/>
            <person name="Magnuson J.K."/>
            <person name="James T.Y."/>
            <person name="O'Malley M.A."/>
            <person name="Stajich J.E."/>
            <person name="Spatafora J.W."/>
            <person name="Visel A."/>
            <person name="Grigoriev I.V."/>
        </authorList>
    </citation>
    <scope>NUCLEOTIDE SEQUENCE [LARGE SCALE GENOMIC DNA]</scope>
    <source>
        <strain evidence="8 9">CBS 115471</strain>
    </source>
</reference>
<organism evidence="8 9">
    <name type="scientific">Clohesyomyces aquaticus</name>
    <dbReference type="NCBI Taxonomy" id="1231657"/>
    <lineage>
        <taxon>Eukaryota</taxon>
        <taxon>Fungi</taxon>
        <taxon>Dikarya</taxon>
        <taxon>Ascomycota</taxon>
        <taxon>Pezizomycotina</taxon>
        <taxon>Dothideomycetes</taxon>
        <taxon>Pleosporomycetidae</taxon>
        <taxon>Pleosporales</taxon>
        <taxon>Lindgomycetaceae</taxon>
        <taxon>Clohesyomyces</taxon>
    </lineage>
</organism>
<dbReference type="Pfam" id="PF01435">
    <property type="entry name" value="Peptidase_M48"/>
    <property type="match status" value="1"/>
</dbReference>
<dbReference type="PANTHER" id="PTHR22726:SF1">
    <property type="entry name" value="METALLOENDOPEPTIDASE OMA1, MITOCHONDRIAL"/>
    <property type="match status" value="1"/>
</dbReference>
<dbReference type="InterPro" id="IPR051156">
    <property type="entry name" value="Mito/Outer_Membr_Metalloprot"/>
</dbReference>
<dbReference type="CDD" id="cd07331">
    <property type="entry name" value="M48C_Oma1_like"/>
    <property type="match status" value="1"/>
</dbReference>
<keyword evidence="2" id="KW-0479">Metal-binding</keyword>
<dbReference type="OrthoDB" id="7464992at2759"/>
<evidence type="ECO:0000256" key="4">
    <source>
        <dbReference type="ARBA" id="ARBA00022833"/>
    </source>
</evidence>
<evidence type="ECO:0000256" key="2">
    <source>
        <dbReference type="ARBA" id="ARBA00022723"/>
    </source>
</evidence>
<dbReference type="GO" id="GO:0006515">
    <property type="term" value="P:protein quality control for misfolded or incompletely synthesized proteins"/>
    <property type="evidence" value="ECO:0007669"/>
    <property type="project" value="TreeGrafter"/>
</dbReference>
<evidence type="ECO:0000313" key="9">
    <source>
        <dbReference type="Proteomes" id="UP000193144"/>
    </source>
</evidence>
<dbReference type="GO" id="GO:0034982">
    <property type="term" value="P:mitochondrial protein processing"/>
    <property type="evidence" value="ECO:0007669"/>
    <property type="project" value="TreeGrafter"/>
</dbReference>
<keyword evidence="1 6" id="KW-0645">Protease</keyword>
<comment type="similarity">
    <text evidence="6">Belongs to the peptidase M48 family.</text>
</comment>
<evidence type="ECO:0000259" key="7">
    <source>
        <dbReference type="Pfam" id="PF01435"/>
    </source>
</evidence>
<proteinExistence type="inferred from homology"/>
<evidence type="ECO:0000256" key="6">
    <source>
        <dbReference type="RuleBase" id="RU003983"/>
    </source>
</evidence>
<dbReference type="STRING" id="1231657.A0A1Y1ZKD9"/>
<evidence type="ECO:0000256" key="1">
    <source>
        <dbReference type="ARBA" id="ARBA00022670"/>
    </source>
</evidence>
<keyword evidence="3 6" id="KW-0378">Hydrolase</keyword>
<dbReference type="AlphaFoldDB" id="A0A1Y1ZKD9"/>
<name>A0A1Y1ZKD9_9PLEO</name>